<dbReference type="PANTHER" id="PTHR30535:SF4">
    <property type="entry name" value="HEMIN-BINDING PERIPLASMIC PROTEIN HMUT"/>
    <property type="match status" value="1"/>
</dbReference>
<name>A0A2M9XWY1_9LEPT</name>
<proteinExistence type="predicted"/>
<evidence type="ECO:0000313" key="3">
    <source>
        <dbReference type="EMBL" id="TGK92428.1"/>
    </source>
</evidence>
<dbReference type="SUPFAM" id="SSF53807">
    <property type="entry name" value="Helical backbone' metal receptor"/>
    <property type="match status" value="1"/>
</dbReference>
<sequence length="282" mass="30567">MTRFKPTKAFGTLLVSLILLSSTLTAETPTRIVSLNGTVTEILFALGAGNQVLADDTSSYFPEKAKTLPKVGYQRTLTPEAILIHKPDLVLGLEYAGPAQTIQQLKDTGINVQILPEKLTTEGAEERIKTIGSLVGKTKEANALAKQFNSEMKQLKIVKTKVRVLFLYSRSVSSIFVAGKNTAADVMIQLSGAVNVAEKISDFKPLTPEALIDLNPDIILMPEISVEGLGGENGVWAINGMSHTNAGKNKRLTTMDDLMLLGFGPRLPQALKTLNTKWKGFE</sequence>
<evidence type="ECO:0000313" key="4">
    <source>
        <dbReference type="Proteomes" id="UP000297891"/>
    </source>
</evidence>
<dbReference type="OrthoDB" id="9816357at2"/>
<feature type="chain" id="PRO_5044383659" evidence="1">
    <location>
        <begin position="27"/>
        <end position="282"/>
    </location>
</feature>
<feature type="signal peptide" evidence="1">
    <location>
        <begin position="1"/>
        <end position="26"/>
    </location>
</feature>
<dbReference type="InterPro" id="IPR050902">
    <property type="entry name" value="ABC_Transporter_SBP"/>
</dbReference>
<dbReference type="Gene3D" id="3.40.50.1980">
    <property type="entry name" value="Nitrogenase molybdenum iron protein domain"/>
    <property type="match status" value="2"/>
</dbReference>
<comment type="caution">
    <text evidence="3">The sequence shown here is derived from an EMBL/GenBank/DDBJ whole genome shotgun (WGS) entry which is preliminary data.</text>
</comment>
<evidence type="ECO:0000259" key="2">
    <source>
        <dbReference type="PROSITE" id="PS50983"/>
    </source>
</evidence>
<dbReference type="PROSITE" id="PS50983">
    <property type="entry name" value="FE_B12_PBP"/>
    <property type="match status" value="1"/>
</dbReference>
<dbReference type="Pfam" id="PF01497">
    <property type="entry name" value="Peripla_BP_2"/>
    <property type="match status" value="1"/>
</dbReference>
<dbReference type="PANTHER" id="PTHR30535">
    <property type="entry name" value="VITAMIN B12-BINDING PROTEIN"/>
    <property type="match status" value="1"/>
</dbReference>
<gene>
    <name evidence="3" type="ORF">EHQ30_13310</name>
</gene>
<keyword evidence="1" id="KW-0732">Signal</keyword>
<evidence type="ECO:0000256" key="1">
    <source>
        <dbReference type="SAM" id="SignalP"/>
    </source>
</evidence>
<protein>
    <submittedName>
        <fullName evidence="3">ABC transporter substrate-binding protein</fullName>
    </submittedName>
</protein>
<reference evidence="3" key="1">
    <citation type="journal article" date="2019" name="PLoS Negl. Trop. Dis.">
        <title>Revisiting the worldwide diversity of Leptospira species in the environment.</title>
        <authorList>
            <person name="Vincent A.T."/>
            <person name="Schiettekatte O."/>
            <person name="Bourhy P."/>
            <person name="Veyrier F.J."/>
            <person name="Picardeau M."/>
        </authorList>
    </citation>
    <scope>NUCLEOTIDE SEQUENCE [LARGE SCALE GENOMIC DNA]</scope>
    <source>
        <strain evidence="3">201800277</strain>
    </source>
</reference>
<dbReference type="EMBL" id="RQFP01000013">
    <property type="protein sequence ID" value="TGK92428.1"/>
    <property type="molecule type" value="Genomic_DNA"/>
</dbReference>
<organism evidence="3 4">
    <name type="scientific">Leptospira brenneri</name>
    <dbReference type="NCBI Taxonomy" id="2023182"/>
    <lineage>
        <taxon>Bacteria</taxon>
        <taxon>Pseudomonadati</taxon>
        <taxon>Spirochaetota</taxon>
        <taxon>Spirochaetia</taxon>
        <taxon>Leptospirales</taxon>
        <taxon>Leptospiraceae</taxon>
        <taxon>Leptospira</taxon>
    </lineage>
</organism>
<keyword evidence="4" id="KW-1185">Reference proteome</keyword>
<dbReference type="CDD" id="cd01149">
    <property type="entry name" value="HutB"/>
    <property type="match status" value="1"/>
</dbReference>
<dbReference type="InterPro" id="IPR002491">
    <property type="entry name" value="ABC_transptr_periplasmic_BD"/>
</dbReference>
<dbReference type="Proteomes" id="UP000297891">
    <property type="component" value="Unassembled WGS sequence"/>
</dbReference>
<feature type="domain" description="Fe/B12 periplasmic-binding" evidence="2">
    <location>
        <begin position="31"/>
        <end position="282"/>
    </location>
</feature>
<accession>A0A2M9XWY1</accession>
<dbReference type="AlphaFoldDB" id="A0A2M9XWY1"/>